<accession>A0A3M8BL33</accession>
<keyword evidence="3" id="KW-1185">Reference proteome</keyword>
<organism evidence="2 3">
    <name type="scientific">Brevibacillus invocatus</name>
    <dbReference type="NCBI Taxonomy" id="173959"/>
    <lineage>
        <taxon>Bacteria</taxon>
        <taxon>Bacillati</taxon>
        <taxon>Bacillota</taxon>
        <taxon>Bacilli</taxon>
        <taxon>Bacillales</taxon>
        <taxon>Paenibacillaceae</taxon>
        <taxon>Brevibacillus</taxon>
    </lineage>
</organism>
<sequence>MLNKREPLSDYEYAEIQQHPLIGYNILQIKILKEKEIDNIALYHHERIDGKGYPYGKRGEQIPLVAKIMSVADTYDAMTTKRPYRADLPIEYAIQQLRNGIGTHYDGEIVHAFISGR</sequence>
<name>A0A3M8BL33_9BACL</name>
<dbReference type="InterPro" id="IPR003607">
    <property type="entry name" value="HD/PDEase_dom"/>
</dbReference>
<dbReference type="InterPro" id="IPR037522">
    <property type="entry name" value="HD_GYP_dom"/>
</dbReference>
<dbReference type="Proteomes" id="UP000282028">
    <property type="component" value="Unassembled WGS sequence"/>
</dbReference>
<dbReference type="Pfam" id="PF13487">
    <property type="entry name" value="HD_5"/>
    <property type="match status" value="1"/>
</dbReference>
<dbReference type="PANTHER" id="PTHR43155">
    <property type="entry name" value="CYCLIC DI-GMP PHOSPHODIESTERASE PA4108-RELATED"/>
    <property type="match status" value="1"/>
</dbReference>
<dbReference type="EMBL" id="RHHR01000088">
    <property type="protein sequence ID" value="RNB64139.1"/>
    <property type="molecule type" value="Genomic_DNA"/>
</dbReference>
<dbReference type="PROSITE" id="PS51832">
    <property type="entry name" value="HD_GYP"/>
    <property type="match status" value="1"/>
</dbReference>
<reference evidence="2 3" key="1">
    <citation type="submission" date="2018-10" db="EMBL/GenBank/DDBJ databases">
        <title>Phylogenomics of Brevibacillus.</title>
        <authorList>
            <person name="Dunlap C."/>
        </authorList>
    </citation>
    <scope>NUCLEOTIDE SEQUENCE [LARGE SCALE GENOMIC DNA]</scope>
    <source>
        <strain evidence="2 3">JCM 12215</strain>
    </source>
</reference>
<proteinExistence type="predicted"/>
<evidence type="ECO:0000313" key="3">
    <source>
        <dbReference type="Proteomes" id="UP000282028"/>
    </source>
</evidence>
<evidence type="ECO:0000313" key="2">
    <source>
        <dbReference type="EMBL" id="RNB64139.1"/>
    </source>
</evidence>
<gene>
    <name evidence="2" type="ORF">EDM52_24125</name>
</gene>
<comment type="caution">
    <text evidence="2">The sequence shown here is derived from an EMBL/GenBank/DDBJ whole genome shotgun (WGS) entry which is preliminary data.</text>
</comment>
<dbReference type="PANTHER" id="PTHR43155:SF2">
    <property type="entry name" value="CYCLIC DI-GMP PHOSPHODIESTERASE PA4108"/>
    <property type="match status" value="1"/>
</dbReference>
<dbReference type="CDD" id="cd00077">
    <property type="entry name" value="HDc"/>
    <property type="match status" value="1"/>
</dbReference>
<dbReference type="Gene3D" id="1.10.3210.10">
    <property type="entry name" value="Hypothetical protein af1432"/>
    <property type="match status" value="1"/>
</dbReference>
<dbReference type="AlphaFoldDB" id="A0A3M8BL33"/>
<dbReference type="SUPFAM" id="SSF109604">
    <property type="entry name" value="HD-domain/PDEase-like"/>
    <property type="match status" value="1"/>
</dbReference>
<evidence type="ECO:0000259" key="1">
    <source>
        <dbReference type="PROSITE" id="PS51832"/>
    </source>
</evidence>
<feature type="domain" description="HD-GYP" evidence="1">
    <location>
        <begin position="1"/>
        <end position="117"/>
    </location>
</feature>
<protein>
    <submittedName>
        <fullName evidence="2">HD domain-containing protein</fullName>
    </submittedName>
</protein>